<reference evidence="6 7" key="1">
    <citation type="journal article" date="2013" name="Genome Announc.">
        <title>Draft Genome Sequence of Strain JLT2015T, Belonging to the Family Sphingomonadaceae of the Alphaproteobacteria.</title>
        <authorList>
            <person name="Tang K."/>
            <person name="Liu K."/>
            <person name="Li S."/>
            <person name="Jiao N."/>
        </authorList>
    </citation>
    <scope>NUCLEOTIDE SEQUENCE [LARGE SCALE GENOMIC DNA]</scope>
    <source>
        <strain evidence="6 7">JLT2015</strain>
    </source>
</reference>
<feature type="transmembrane region" description="Helical" evidence="4">
    <location>
        <begin position="246"/>
        <end position="267"/>
    </location>
</feature>
<name>M2U2N7_9SPHN</name>
<dbReference type="Gene3D" id="1.20.1250.20">
    <property type="entry name" value="MFS general substrate transporter like domains"/>
    <property type="match status" value="2"/>
</dbReference>
<evidence type="ECO:0000256" key="4">
    <source>
        <dbReference type="SAM" id="Phobius"/>
    </source>
</evidence>
<evidence type="ECO:0000256" key="2">
    <source>
        <dbReference type="ARBA" id="ARBA00022989"/>
    </source>
</evidence>
<gene>
    <name evidence="6" type="ORF">C725_2591</name>
</gene>
<dbReference type="InterPro" id="IPR011701">
    <property type="entry name" value="MFS"/>
</dbReference>
<feature type="transmembrane region" description="Helical" evidence="4">
    <location>
        <begin position="330"/>
        <end position="355"/>
    </location>
</feature>
<feature type="domain" description="Major facilitator superfamily (MFS) profile" evidence="5">
    <location>
        <begin position="191"/>
        <end position="422"/>
    </location>
</feature>
<feature type="transmembrane region" description="Helical" evidence="4">
    <location>
        <begin position="303"/>
        <end position="324"/>
    </location>
</feature>
<feature type="transmembrane region" description="Helical" evidence="4">
    <location>
        <begin position="397"/>
        <end position="416"/>
    </location>
</feature>
<feature type="transmembrane region" description="Helical" evidence="4">
    <location>
        <begin position="93"/>
        <end position="115"/>
    </location>
</feature>
<keyword evidence="3 4" id="KW-0472">Membrane</keyword>
<dbReference type="EMBL" id="AMRV01000010">
    <property type="protein sequence ID" value="EMD82103.1"/>
    <property type="molecule type" value="Genomic_DNA"/>
</dbReference>
<dbReference type="AlphaFoldDB" id="M2U2N7"/>
<protein>
    <submittedName>
        <fullName evidence="6">Major facilitator superfamily MFS_1</fullName>
    </submittedName>
</protein>
<keyword evidence="1 4" id="KW-0812">Transmembrane</keyword>
<organism evidence="6 7">
    <name type="scientific">Pacificimonas flava</name>
    <dbReference type="NCBI Taxonomy" id="1234595"/>
    <lineage>
        <taxon>Bacteria</taxon>
        <taxon>Pseudomonadati</taxon>
        <taxon>Pseudomonadota</taxon>
        <taxon>Alphaproteobacteria</taxon>
        <taxon>Sphingomonadales</taxon>
        <taxon>Sphingosinicellaceae</taxon>
        <taxon>Pacificimonas</taxon>
    </lineage>
</organism>
<feature type="transmembrane region" description="Helical" evidence="4">
    <location>
        <begin position="194"/>
        <end position="213"/>
    </location>
</feature>
<evidence type="ECO:0000313" key="6">
    <source>
        <dbReference type="EMBL" id="EMD82103.1"/>
    </source>
</evidence>
<dbReference type="InterPro" id="IPR020846">
    <property type="entry name" value="MFS_dom"/>
</dbReference>
<feature type="transmembrane region" description="Helical" evidence="4">
    <location>
        <begin position="279"/>
        <end position="296"/>
    </location>
</feature>
<dbReference type="InterPro" id="IPR052528">
    <property type="entry name" value="Sugar_transport-like"/>
</dbReference>
<keyword evidence="2 4" id="KW-1133">Transmembrane helix</keyword>
<dbReference type="Pfam" id="PF07690">
    <property type="entry name" value="MFS_1"/>
    <property type="match status" value="2"/>
</dbReference>
<dbReference type="Proteomes" id="UP000011717">
    <property type="component" value="Unassembled WGS sequence"/>
</dbReference>
<dbReference type="PATRIC" id="fig|1234595.3.peg.2592"/>
<proteinExistence type="predicted"/>
<comment type="caution">
    <text evidence="6">The sequence shown here is derived from an EMBL/GenBank/DDBJ whole genome shotgun (WGS) entry which is preliminary data.</text>
</comment>
<dbReference type="PROSITE" id="PS50850">
    <property type="entry name" value="MFS"/>
    <property type="match status" value="1"/>
</dbReference>
<dbReference type="InterPro" id="IPR036259">
    <property type="entry name" value="MFS_trans_sf"/>
</dbReference>
<sequence length="422" mass="46149">MCTYGDADAEAGYTRFVDENLKRNYIAHFTHGMLGMTGFRLVYAPTFVPAYLGLLTGSPFLVGFGQSLQQAGAVLSPVLGAQQIEHRKRILPVSLLLGGLMRLQLLGLAVVGWLLEGPSLVVATFFFLFLLGFFMGSQRVAFQVLLAKVIPIRKRGRLQAWRNLFGGGLAAALSYWAGRTIIEEDWLGNGYATTFAFSFVLTSIGLMIIARFMREPEPPTVRQRMSLRDRFREFPSLIADRDYRNFLIAQLLAMSGRISIPFCILYAGETLGLSGETVGLLSLAFLGADTISNLIWGPMGDRFGFRLVFICAISTWALSIALLLASHSTLMFFASFAGLGASLSGYMMSAQTLVLEFGGRDDVPMRLALSTTIETAMATVGPLVGGVIVSLSGYPPVFVLTLICLMAALAMLILRVREPRFR</sequence>
<feature type="transmembrane region" description="Helical" evidence="4">
    <location>
        <begin position="163"/>
        <end position="182"/>
    </location>
</feature>
<accession>M2U2N7</accession>
<keyword evidence="7" id="KW-1185">Reference proteome</keyword>
<dbReference type="SUPFAM" id="SSF103473">
    <property type="entry name" value="MFS general substrate transporter"/>
    <property type="match status" value="1"/>
</dbReference>
<evidence type="ECO:0000256" key="3">
    <source>
        <dbReference type="ARBA" id="ARBA00023136"/>
    </source>
</evidence>
<dbReference type="PANTHER" id="PTHR23526">
    <property type="entry name" value="INTEGRAL MEMBRANE TRANSPORT PROTEIN-RELATED"/>
    <property type="match status" value="1"/>
</dbReference>
<evidence type="ECO:0000259" key="5">
    <source>
        <dbReference type="PROSITE" id="PS50850"/>
    </source>
</evidence>
<feature type="transmembrane region" description="Helical" evidence="4">
    <location>
        <begin position="121"/>
        <end position="142"/>
    </location>
</feature>
<evidence type="ECO:0000256" key="1">
    <source>
        <dbReference type="ARBA" id="ARBA00022692"/>
    </source>
</evidence>
<evidence type="ECO:0000313" key="7">
    <source>
        <dbReference type="Proteomes" id="UP000011717"/>
    </source>
</evidence>
<dbReference type="PANTHER" id="PTHR23526:SF1">
    <property type="entry name" value="MAJOR FACILITATOR SUPERFAMILY MFS_1"/>
    <property type="match status" value="1"/>
</dbReference>
<dbReference type="GO" id="GO:0022857">
    <property type="term" value="F:transmembrane transporter activity"/>
    <property type="evidence" value="ECO:0007669"/>
    <property type="project" value="InterPro"/>
</dbReference>
<feature type="transmembrane region" description="Helical" evidence="4">
    <location>
        <begin position="367"/>
        <end position="391"/>
    </location>
</feature>